<dbReference type="GO" id="GO:0005737">
    <property type="term" value="C:cytoplasm"/>
    <property type="evidence" value="ECO:0007669"/>
    <property type="project" value="UniProtKB-SubCell"/>
</dbReference>
<keyword evidence="3" id="KW-0479">Metal-binding</keyword>
<dbReference type="GO" id="GO:0046872">
    <property type="term" value="F:metal ion binding"/>
    <property type="evidence" value="ECO:0007669"/>
    <property type="project" value="UniProtKB-UniRule"/>
</dbReference>
<proteinExistence type="inferred from homology"/>
<dbReference type="SFLD" id="SFLDF00288">
    <property type="entry name" value="HemN-like__clustered_with_nucl"/>
    <property type="match status" value="1"/>
</dbReference>
<dbReference type="SFLD" id="SFLDG01065">
    <property type="entry name" value="anaerobic_coproporphyrinogen-I"/>
    <property type="match status" value="1"/>
</dbReference>
<evidence type="ECO:0000256" key="2">
    <source>
        <dbReference type="ARBA" id="ARBA00017228"/>
    </source>
</evidence>
<feature type="domain" description="Radical SAM core" evidence="4">
    <location>
        <begin position="1"/>
        <end position="233"/>
    </location>
</feature>
<name>A0A0V8JFL1_9BACL</name>
<keyword evidence="3" id="KW-0143">Chaperone</keyword>
<dbReference type="GO" id="GO:0006779">
    <property type="term" value="P:porphyrin-containing compound biosynthetic process"/>
    <property type="evidence" value="ECO:0007669"/>
    <property type="project" value="InterPro"/>
</dbReference>
<dbReference type="InterPro" id="IPR004559">
    <property type="entry name" value="HemW-like"/>
</dbReference>
<evidence type="ECO:0000313" key="5">
    <source>
        <dbReference type="EMBL" id="KSU85819.1"/>
    </source>
</evidence>
<keyword evidence="3" id="KW-0004">4Fe-4S</keyword>
<reference evidence="5 6" key="1">
    <citation type="journal article" date="2014" name="Antonie Van Leeuwenhoek">
        <title>Fictibacillus enclensis sp. nov., isolated from marine sediment.</title>
        <authorList>
            <person name="Dastager S.G."/>
            <person name="Mawlankar R."/>
            <person name="Srinivasan K."/>
            <person name="Tang S.K."/>
            <person name="Lee J.C."/>
            <person name="Ramana V.V."/>
            <person name="Shouche Y.S."/>
        </authorList>
    </citation>
    <scope>NUCLEOTIDE SEQUENCE [LARGE SCALE GENOMIC DNA]</scope>
    <source>
        <strain evidence="5 6">NIO-1003</strain>
    </source>
</reference>
<comment type="function">
    <text evidence="3">Probably acts as a heme chaperone, transferring heme to an unknown acceptor. Binds one molecule of heme per monomer, possibly covalently. Binds 1 [4Fe-4S] cluster. The cluster is coordinated with 3 cysteines and an exchangeable S-adenosyl-L-methionine.</text>
</comment>
<dbReference type="SMART" id="SM00729">
    <property type="entry name" value="Elp3"/>
    <property type="match status" value="1"/>
</dbReference>
<comment type="caution">
    <text evidence="5">The sequence shown here is derived from an EMBL/GenBank/DDBJ whole genome shotgun (WGS) entry which is preliminary data.</text>
</comment>
<dbReference type="RefSeq" id="WP_061971201.1">
    <property type="nucleotide sequence ID" value="NZ_FMAV01000001.1"/>
</dbReference>
<dbReference type="Pfam" id="PF04055">
    <property type="entry name" value="Radical_SAM"/>
    <property type="match status" value="1"/>
</dbReference>
<dbReference type="PANTHER" id="PTHR13932:SF5">
    <property type="entry name" value="RADICAL S-ADENOSYL METHIONINE DOMAIN-CONTAINING PROTEIN 1, MITOCHONDRIAL"/>
    <property type="match status" value="1"/>
</dbReference>
<dbReference type="NCBIfam" id="TIGR00539">
    <property type="entry name" value="hemN_rel"/>
    <property type="match status" value="1"/>
</dbReference>
<gene>
    <name evidence="5" type="ORF">AS030_10110</name>
</gene>
<dbReference type="InterPro" id="IPR023404">
    <property type="entry name" value="rSAM_horseshoe"/>
</dbReference>
<dbReference type="AlphaFoldDB" id="A0A0V8JFL1"/>
<comment type="subcellular location">
    <subcellularLocation>
        <location evidence="3">Cytoplasm</location>
    </subcellularLocation>
</comment>
<dbReference type="PANTHER" id="PTHR13932">
    <property type="entry name" value="COPROPORPHYRINIGEN III OXIDASE"/>
    <property type="match status" value="1"/>
</dbReference>
<keyword evidence="5" id="KW-0560">Oxidoreductase</keyword>
<organism evidence="5 6">
    <name type="scientific">Fictibacillus enclensis</name>
    <dbReference type="NCBI Taxonomy" id="1017270"/>
    <lineage>
        <taxon>Bacteria</taxon>
        <taxon>Bacillati</taxon>
        <taxon>Bacillota</taxon>
        <taxon>Bacilli</taxon>
        <taxon>Bacillales</taxon>
        <taxon>Fictibacillaceae</taxon>
        <taxon>Fictibacillus</taxon>
    </lineage>
</organism>
<dbReference type="SFLD" id="SFLDS00029">
    <property type="entry name" value="Radical_SAM"/>
    <property type="match status" value="1"/>
</dbReference>
<dbReference type="Gene3D" id="3.80.30.20">
    <property type="entry name" value="tm_1862 like domain"/>
    <property type="match status" value="1"/>
</dbReference>
<evidence type="ECO:0000256" key="1">
    <source>
        <dbReference type="ARBA" id="ARBA00006100"/>
    </source>
</evidence>
<dbReference type="InterPro" id="IPR058240">
    <property type="entry name" value="rSAM_sf"/>
</dbReference>
<dbReference type="CDD" id="cd01335">
    <property type="entry name" value="Radical_SAM"/>
    <property type="match status" value="1"/>
</dbReference>
<dbReference type="GO" id="GO:0004109">
    <property type="term" value="F:coproporphyrinogen oxidase activity"/>
    <property type="evidence" value="ECO:0007669"/>
    <property type="project" value="InterPro"/>
</dbReference>
<keyword evidence="3" id="KW-0349">Heme</keyword>
<dbReference type="SUPFAM" id="SSF102114">
    <property type="entry name" value="Radical SAM enzymes"/>
    <property type="match status" value="1"/>
</dbReference>
<keyword evidence="6" id="KW-1185">Reference proteome</keyword>
<evidence type="ECO:0000256" key="3">
    <source>
        <dbReference type="RuleBase" id="RU364116"/>
    </source>
</evidence>
<dbReference type="Pfam" id="PF06969">
    <property type="entry name" value="HemN_C"/>
    <property type="match status" value="1"/>
</dbReference>
<keyword evidence="3" id="KW-0949">S-adenosyl-L-methionine</keyword>
<dbReference type="PROSITE" id="PS51918">
    <property type="entry name" value="RADICAL_SAM"/>
    <property type="match status" value="1"/>
</dbReference>
<sequence>MPDAAYFHIPFCVNICHYCDFNKVFLKGQPVNEYLDYMEKEMKNTLKQSPFSSMKTLFVGGGTPTALDYEQFERFLNMVNQYFSSSDRQEFTVESNPEQTDLRKLEIMRDAGVNRLSIGVQAFQDNLLKELGRTHNQQDVVRTVSEAKGLGLDNISLDIMFGLPRQTVEMLKETLDIAFSLEVPHFSAYSLQLERKTVFYNRAAKGELLLPEQEEEARMYEVLMEEMDKHGYVQYEISNFAKRGYESRHNLQYWDNNEYYGIGAGAHSYVHGTRNANAGPLKKYMSLIDETGFPYIHKDVLSSSEKMEEELFMGLRKMKGVSDQRFMERYGLSMFDVFGSQIDKLLERGLVKRSGDMLALTRNGTFLGNEVFQEFIGVV</sequence>
<dbReference type="OrthoDB" id="9808022at2"/>
<dbReference type="InterPro" id="IPR034505">
    <property type="entry name" value="Coproporphyrinogen-III_oxidase"/>
</dbReference>
<dbReference type="EMBL" id="LNQN01000001">
    <property type="protein sequence ID" value="KSU85819.1"/>
    <property type="molecule type" value="Genomic_DNA"/>
</dbReference>
<accession>A0A0V8JFL1</accession>
<dbReference type="SFLD" id="SFLDG01082">
    <property type="entry name" value="B12-binding_domain_containing"/>
    <property type="match status" value="1"/>
</dbReference>
<dbReference type="InterPro" id="IPR007197">
    <property type="entry name" value="rSAM"/>
</dbReference>
<dbReference type="InterPro" id="IPR006638">
    <property type="entry name" value="Elp3/MiaA/NifB-like_rSAM"/>
</dbReference>
<protein>
    <recommendedName>
        <fullName evidence="2 3">Heme chaperone HemW</fullName>
    </recommendedName>
</protein>
<dbReference type="Proteomes" id="UP000054099">
    <property type="component" value="Unassembled WGS sequence"/>
</dbReference>
<dbReference type="GO" id="GO:0051539">
    <property type="term" value="F:4 iron, 4 sulfur cluster binding"/>
    <property type="evidence" value="ECO:0007669"/>
    <property type="project" value="UniProtKB-UniRule"/>
</dbReference>
<keyword evidence="3" id="KW-0411">Iron-sulfur</keyword>
<evidence type="ECO:0000313" key="6">
    <source>
        <dbReference type="Proteomes" id="UP000054099"/>
    </source>
</evidence>
<evidence type="ECO:0000259" key="4">
    <source>
        <dbReference type="PROSITE" id="PS51918"/>
    </source>
</evidence>
<keyword evidence="3" id="KW-0408">Iron</keyword>
<dbReference type="SFLD" id="SFLDF00562">
    <property type="entry name" value="HemN-like__clustered_with_heat"/>
    <property type="match status" value="1"/>
</dbReference>
<keyword evidence="3" id="KW-0963">Cytoplasm</keyword>
<comment type="similarity">
    <text evidence="1">Belongs to the anaerobic coproporphyrinogen-III oxidase family. HemW subfamily.</text>
</comment>
<dbReference type="InterPro" id="IPR010723">
    <property type="entry name" value="HemN_C"/>
</dbReference>